<dbReference type="SMART" id="SM01293">
    <property type="entry name" value="DUF3402"/>
    <property type="match status" value="1"/>
</dbReference>
<dbReference type="GO" id="GO:0005829">
    <property type="term" value="C:cytosol"/>
    <property type="evidence" value="ECO:0007669"/>
    <property type="project" value="TreeGrafter"/>
</dbReference>
<feature type="region of interest" description="Disordered" evidence="1">
    <location>
        <begin position="85"/>
        <end position="137"/>
    </location>
</feature>
<evidence type="ECO:0000259" key="2">
    <source>
        <dbReference type="SMART" id="SM01292"/>
    </source>
</evidence>
<feature type="compositionally biased region" description="Polar residues" evidence="1">
    <location>
        <begin position="116"/>
        <end position="130"/>
    </location>
</feature>
<evidence type="ECO:0000313" key="5">
    <source>
        <dbReference type="Proteomes" id="UP000242525"/>
    </source>
</evidence>
<name>A0A0J9XER1_GEOCN</name>
<feature type="region of interest" description="Disordered" evidence="1">
    <location>
        <begin position="538"/>
        <end position="559"/>
    </location>
</feature>
<evidence type="ECO:0000313" key="4">
    <source>
        <dbReference type="EMBL" id="CDO56021.1"/>
    </source>
</evidence>
<sequence>MDDVFNSGQIEEEVFPHKIGFNASSSGSSSSRDTNAVPASDLPTFDPSHVNGTEEFPVFNSTPYENDLFITDQSTTTEDQAEFITHTSTTANKNNNTSTRGGTTSSSTGSSNDSSAQKTQSTIPRRQRGNSNDRSRMRAEEICQEDINFAPKFNYQYKETGDYTTEIEEWFLYEDSDMLKKYKFHFQNASPTDWNDSSPETKQNILRKNLNQLKSTDVHMRRNAVCCLAYIATGSFMTIRTTSSHIDRIKENTQFLWKNNALLPIYRHMIYLINQKVPENLLALNKSWQEQSSSSKSSSLDQELLNVLTIFYFILETNRNDPKFAQHVEALDPPIIPFLMQAIGRLRWGISGDLPLRNLFLIFWKLLLCLFGGVDQMNNVKAFVKQKYNLPSNSDSNEVTASPLDYHAFRQDIISRYPSYVPPSSALPDTYGNTQSVSHYIEIPRPAHAQTFNKSLPAPTVHIATPAPSPPASPAIAAGQKVKKSVFMTNQSFPFIHPTEDDVPLSIKEGSELFASRVRTTPAMIQLWDERDKFMKQERGWDKDSEDDDDKYNENKNGRKKSQEEIILDRIEKVYVQSIKHLNSFITVLLKFMLASMSFKSREGHIDSFYSKFKDTNIPYRAKDIGLKAVSAVLEVLVNWYKISHIVKFEYISTILFDSRYYLLVFKYFYMHSPLENALNIPDIPANGFFNRASKHSTEWDQSNPPPSLPTQTLTPHKAQATEVIKTYSQRYFFTTINFLWLLRRIIQGKTQRIIILAELPPATLRKAMVIYQADIWETVLEIFKEEVPFCGRKWKYNNMNLVSAIYMHCKTKLKDDWLYNGDVDQEIDDAPSQEIAIRALIQFYNKRLLHLQEKEDDFFTFALESLSTNDYGL</sequence>
<feature type="domain" description="Far11/STRP N-terminal" evidence="2">
    <location>
        <begin position="150"/>
        <end position="439"/>
    </location>
</feature>
<proteinExistence type="predicted"/>
<evidence type="ECO:0000256" key="1">
    <source>
        <dbReference type="SAM" id="MobiDB-lite"/>
    </source>
</evidence>
<evidence type="ECO:0000259" key="3">
    <source>
        <dbReference type="SMART" id="SM01293"/>
    </source>
</evidence>
<dbReference type="Proteomes" id="UP000242525">
    <property type="component" value="Unassembled WGS sequence"/>
</dbReference>
<dbReference type="GO" id="GO:0007010">
    <property type="term" value="P:cytoskeleton organization"/>
    <property type="evidence" value="ECO:0007669"/>
    <property type="project" value="TreeGrafter"/>
</dbReference>
<dbReference type="OrthoDB" id="18234at2759"/>
<protein>
    <submittedName>
        <fullName evidence="4">Similar to Saccharomyces cerevisiae YNL127W FAR11 Protein involved in recovery from cell cycle arrest in response to pheromone</fullName>
    </submittedName>
</protein>
<dbReference type="InterPro" id="IPR012486">
    <property type="entry name" value="Far11/STRP_N"/>
</dbReference>
<dbReference type="SMART" id="SM01292">
    <property type="entry name" value="N1221"/>
    <property type="match status" value="1"/>
</dbReference>
<dbReference type="PANTHER" id="PTHR13239:SF4">
    <property type="entry name" value="AT25231P"/>
    <property type="match status" value="1"/>
</dbReference>
<gene>
    <name evidence="4" type="ORF">BN980_GECA13s01726g</name>
</gene>
<organism evidence="4 5">
    <name type="scientific">Geotrichum candidum</name>
    <name type="common">Oospora lactis</name>
    <name type="synonym">Dipodascus geotrichum</name>
    <dbReference type="NCBI Taxonomy" id="1173061"/>
    <lineage>
        <taxon>Eukaryota</taxon>
        <taxon>Fungi</taxon>
        <taxon>Dikarya</taxon>
        <taxon>Ascomycota</taxon>
        <taxon>Saccharomycotina</taxon>
        <taxon>Dipodascomycetes</taxon>
        <taxon>Dipodascales</taxon>
        <taxon>Dipodascaceae</taxon>
        <taxon>Geotrichum</taxon>
    </lineage>
</organism>
<dbReference type="Pfam" id="PF11882">
    <property type="entry name" value="DUF3402"/>
    <property type="match status" value="3"/>
</dbReference>
<feature type="region of interest" description="Disordered" evidence="1">
    <location>
        <begin position="1"/>
        <end position="61"/>
    </location>
</feature>
<dbReference type="STRING" id="1173061.A0A0J9XER1"/>
<dbReference type="InterPro" id="IPR021819">
    <property type="entry name" value="Far11/STRP_C"/>
</dbReference>
<reference evidence="4" key="1">
    <citation type="submission" date="2014-03" db="EMBL/GenBank/DDBJ databases">
        <authorList>
            <person name="Casaregola S."/>
        </authorList>
    </citation>
    <scope>NUCLEOTIDE SEQUENCE [LARGE SCALE GENOMIC DNA]</scope>
    <source>
        <strain evidence="4">CLIB 918</strain>
    </source>
</reference>
<feature type="compositionally biased region" description="Low complexity" evidence="1">
    <location>
        <begin position="85"/>
        <end position="115"/>
    </location>
</feature>
<dbReference type="AlphaFoldDB" id="A0A0J9XER1"/>
<feature type="domain" description="Far11/STRP C-terminal" evidence="3">
    <location>
        <begin position="504"/>
        <end position="864"/>
    </location>
</feature>
<dbReference type="InterPro" id="IPR040185">
    <property type="entry name" value="Far11/STRP"/>
</dbReference>
<accession>A0A0J9XER1</accession>
<keyword evidence="5" id="KW-1185">Reference proteome</keyword>
<dbReference type="PANTHER" id="PTHR13239">
    <property type="entry name" value="PROTEIN REQUIRED FOR HYPHAL ANASTOMOSIS HAM-2"/>
    <property type="match status" value="1"/>
</dbReference>
<dbReference type="EMBL" id="CCBN010000013">
    <property type="protein sequence ID" value="CDO56021.1"/>
    <property type="molecule type" value="Genomic_DNA"/>
</dbReference>
<dbReference type="Pfam" id="PF07923">
    <property type="entry name" value="N1221"/>
    <property type="match status" value="1"/>
</dbReference>
<comment type="caution">
    <text evidence="4">The sequence shown here is derived from an EMBL/GenBank/DDBJ whole genome shotgun (WGS) entry which is preliminary data.</text>
</comment>